<evidence type="ECO:0000256" key="6">
    <source>
        <dbReference type="SAM" id="MobiDB-lite"/>
    </source>
</evidence>
<dbReference type="InterPro" id="IPR006620">
    <property type="entry name" value="Pro_4_hyd_alph"/>
</dbReference>
<accession>C7ZAZ7</accession>
<evidence type="ECO:0000313" key="8">
    <source>
        <dbReference type="EMBL" id="EEU38681.1"/>
    </source>
</evidence>
<dbReference type="GO" id="GO:0031418">
    <property type="term" value="F:L-ascorbic acid binding"/>
    <property type="evidence" value="ECO:0007669"/>
    <property type="project" value="InterPro"/>
</dbReference>
<dbReference type="RefSeq" id="XP_003044394.1">
    <property type="nucleotide sequence ID" value="XM_003044348.1"/>
</dbReference>
<dbReference type="PANTHER" id="PTHR33099">
    <property type="entry name" value="FE2OG DIOXYGENASE DOMAIN-CONTAINING PROTEIN"/>
    <property type="match status" value="1"/>
</dbReference>
<feature type="region of interest" description="Disordered" evidence="6">
    <location>
        <begin position="1"/>
        <end position="90"/>
    </location>
</feature>
<dbReference type="SMART" id="SM00702">
    <property type="entry name" value="P4Hc"/>
    <property type="match status" value="1"/>
</dbReference>
<dbReference type="Gene3D" id="2.60.120.620">
    <property type="entry name" value="q2cbj1_9rhob like domain"/>
    <property type="match status" value="1"/>
</dbReference>
<evidence type="ECO:0000256" key="4">
    <source>
        <dbReference type="ARBA" id="ARBA00023002"/>
    </source>
</evidence>
<keyword evidence="5" id="KW-0408">Iron</keyword>
<feature type="domain" description="Fe2OG dioxygenase" evidence="7">
    <location>
        <begin position="262"/>
        <end position="360"/>
    </location>
</feature>
<organism evidence="8 9">
    <name type="scientific">Fusarium vanettenii (strain ATCC MYA-4622 / CBS 123669 / FGSC 9596 / NRRL 45880 / 77-13-4)</name>
    <name type="common">Fusarium solani subsp. pisi</name>
    <dbReference type="NCBI Taxonomy" id="660122"/>
    <lineage>
        <taxon>Eukaryota</taxon>
        <taxon>Fungi</taxon>
        <taxon>Dikarya</taxon>
        <taxon>Ascomycota</taxon>
        <taxon>Pezizomycotina</taxon>
        <taxon>Sordariomycetes</taxon>
        <taxon>Hypocreomycetidae</taxon>
        <taxon>Hypocreales</taxon>
        <taxon>Nectriaceae</taxon>
        <taxon>Fusarium</taxon>
        <taxon>Fusarium solani species complex</taxon>
        <taxon>Fusarium vanettenii</taxon>
    </lineage>
</organism>
<proteinExistence type="predicted"/>
<gene>
    <name evidence="8" type="ORF">NECHADRAFT_101141</name>
</gene>
<evidence type="ECO:0000256" key="1">
    <source>
        <dbReference type="ARBA" id="ARBA00001961"/>
    </source>
</evidence>
<keyword evidence="4" id="KW-0560">Oxidoreductase</keyword>
<dbReference type="eggNOG" id="ENOG502S0B1">
    <property type="taxonomic scope" value="Eukaryota"/>
</dbReference>
<dbReference type="InterPro" id="IPR005123">
    <property type="entry name" value="Oxoglu/Fe-dep_dioxygenase_dom"/>
</dbReference>
<dbReference type="HOGENOM" id="CLU_019613_1_0_1"/>
<keyword evidence="3" id="KW-0223">Dioxygenase</keyword>
<evidence type="ECO:0000256" key="2">
    <source>
        <dbReference type="ARBA" id="ARBA00022723"/>
    </source>
</evidence>
<dbReference type="Proteomes" id="UP000005206">
    <property type="component" value="Chromosome 7"/>
</dbReference>
<name>C7ZAZ7_FUSV7</name>
<feature type="compositionally biased region" description="Low complexity" evidence="6">
    <location>
        <begin position="136"/>
        <end position="148"/>
    </location>
</feature>
<dbReference type="InParanoid" id="C7ZAZ7"/>
<keyword evidence="9" id="KW-1185">Reference proteome</keyword>
<dbReference type="GeneID" id="9670816"/>
<protein>
    <recommendedName>
        <fullName evidence="7">Fe2OG dioxygenase domain-containing protein</fullName>
    </recommendedName>
</protein>
<dbReference type="OrthoDB" id="27483at2759"/>
<dbReference type="KEGG" id="nhe:NECHADRAFT_101141"/>
<evidence type="ECO:0000313" key="9">
    <source>
        <dbReference type="Proteomes" id="UP000005206"/>
    </source>
</evidence>
<comment type="cofactor">
    <cofactor evidence="1">
        <name>L-ascorbate</name>
        <dbReference type="ChEBI" id="CHEBI:38290"/>
    </cofactor>
</comment>
<dbReference type="EMBL" id="GG698914">
    <property type="protein sequence ID" value="EEU38681.1"/>
    <property type="molecule type" value="Genomic_DNA"/>
</dbReference>
<reference evidence="8 9" key="1">
    <citation type="journal article" date="2009" name="PLoS Genet.">
        <title>The genome of Nectria haematococca: contribution of supernumerary chromosomes to gene expansion.</title>
        <authorList>
            <person name="Coleman J.J."/>
            <person name="Rounsley S.D."/>
            <person name="Rodriguez-Carres M."/>
            <person name="Kuo A."/>
            <person name="Wasmann C.C."/>
            <person name="Grimwood J."/>
            <person name="Schmutz J."/>
            <person name="Taga M."/>
            <person name="White G.J."/>
            <person name="Zhou S."/>
            <person name="Schwartz D.C."/>
            <person name="Freitag M."/>
            <person name="Ma L.J."/>
            <person name="Danchin E.G."/>
            <person name="Henrissat B."/>
            <person name="Coutinho P.M."/>
            <person name="Nelson D.R."/>
            <person name="Straney D."/>
            <person name="Napoli C.A."/>
            <person name="Barker B.M."/>
            <person name="Gribskov M."/>
            <person name="Rep M."/>
            <person name="Kroken S."/>
            <person name="Molnar I."/>
            <person name="Rensing C."/>
            <person name="Kennell J.C."/>
            <person name="Zamora J."/>
            <person name="Farman M.L."/>
            <person name="Selker E.U."/>
            <person name="Salamov A."/>
            <person name="Shapiro H."/>
            <person name="Pangilinan J."/>
            <person name="Lindquist E."/>
            <person name="Lamers C."/>
            <person name="Grigoriev I.V."/>
            <person name="Geiser D.M."/>
            <person name="Covert S.F."/>
            <person name="Temporini E."/>
            <person name="Vanetten H.D."/>
        </authorList>
    </citation>
    <scope>NUCLEOTIDE SEQUENCE [LARGE SCALE GENOMIC DNA]</scope>
    <source>
        <strain evidence="9">ATCC MYA-4622 / CBS 123669 / FGSC 9596 / NRRL 45880 / 77-13-4</strain>
    </source>
</reference>
<dbReference type="GO" id="GO:0051213">
    <property type="term" value="F:dioxygenase activity"/>
    <property type="evidence" value="ECO:0007669"/>
    <property type="project" value="UniProtKB-KW"/>
</dbReference>
<dbReference type="PROSITE" id="PS51471">
    <property type="entry name" value="FE2OG_OXY"/>
    <property type="match status" value="1"/>
</dbReference>
<feature type="region of interest" description="Disordered" evidence="6">
    <location>
        <begin position="553"/>
        <end position="573"/>
    </location>
</feature>
<evidence type="ECO:0000256" key="3">
    <source>
        <dbReference type="ARBA" id="ARBA00022964"/>
    </source>
</evidence>
<feature type="compositionally biased region" description="Basic and acidic residues" evidence="6">
    <location>
        <begin position="556"/>
        <end position="565"/>
    </location>
</feature>
<dbReference type="OMA" id="RTMCTES"/>
<feature type="compositionally biased region" description="Polar residues" evidence="6">
    <location>
        <begin position="1"/>
        <end position="10"/>
    </location>
</feature>
<keyword evidence="2" id="KW-0479">Metal-binding</keyword>
<dbReference type="PANTHER" id="PTHR33099:SF7">
    <property type="entry name" value="MYND-TYPE DOMAIN-CONTAINING PROTEIN"/>
    <property type="match status" value="1"/>
</dbReference>
<dbReference type="GO" id="GO:0005506">
    <property type="term" value="F:iron ion binding"/>
    <property type="evidence" value="ECO:0007669"/>
    <property type="project" value="InterPro"/>
</dbReference>
<feature type="compositionally biased region" description="Low complexity" evidence="6">
    <location>
        <begin position="65"/>
        <end position="74"/>
    </location>
</feature>
<dbReference type="VEuPathDB" id="FungiDB:NECHADRAFT_101141"/>
<feature type="region of interest" description="Disordered" evidence="6">
    <location>
        <begin position="122"/>
        <end position="168"/>
    </location>
</feature>
<sequence>MASDSPSNSIGLALRTPEADVPDVVSQSPGPDQHRESAPLSPTGEQRKHPVGWSLNDEEYESESESGSQDYSQSTPHDNTGSDHQDGGSLGQLQQWLESHCKDALFACGGAIPIIAGAPEVDAPKREPSANEELPSSSASDRASSLSSGTAPSAPPHPPVTLRWDPRDSMTPAAHCKLNFPIEESSADNLDRLLADMEPAAFGRGGEHVYDESYRKASKMDPYRFTTSFCPYTSGIVSVVSQLLLPNPLSEKQRTLKAELYKLNLTLAKVYTGPSGHFSSHVDTPRSRSQIGSLVVCLPAQHKGGALEIRQEDQLMHFDWDNMDSEGPQIQWAAFYSDCEHEVLEVTSGHRITLTYNLYVTRGDGQLSNHPNALTIDHTPLFGHLEELISDKEFLPDGGYLGFYTTHTYPHTFAQACLTDTLKGVDMNVWQAFQRLGCGVCLRPVLITDPYESRAKPRHIGTEFPLDKYNWTIDEEEDWKDLLNTGWGLEKLAIEDVVWLNEADEGTAQAAFTYMTYGNEPSTDLAYSLCAIIVGVPKYTDNGRMALKTTFDSSEADERNWDEHPPYPFDDGM</sequence>
<evidence type="ECO:0000259" key="7">
    <source>
        <dbReference type="PROSITE" id="PS51471"/>
    </source>
</evidence>
<evidence type="ECO:0000256" key="5">
    <source>
        <dbReference type="ARBA" id="ARBA00023004"/>
    </source>
</evidence>
<dbReference type="AlphaFoldDB" id="C7ZAZ7"/>
<dbReference type="GO" id="GO:0016705">
    <property type="term" value="F:oxidoreductase activity, acting on paired donors, with incorporation or reduction of molecular oxygen"/>
    <property type="evidence" value="ECO:0007669"/>
    <property type="project" value="InterPro"/>
</dbReference>